<sequence length="152" mass="17041">MRQGAVGTPRSQHAWLGIINVCCNGRRRYFPVITQGLKLTLGLVILVFFQWLGQLIVLWTNAIIPGPLMGMLLLLLVLIYPSQLVSLIEPVSSRLIQNLSLLFIPASVGAFFLEQKITYQLPNLLIIVILSTLLTILFMSLLIKLIRRSSDD</sequence>
<evidence type="ECO:0000256" key="2">
    <source>
        <dbReference type="ARBA" id="ARBA00022475"/>
    </source>
</evidence>
<evidence type="ECO:0000256" key="6">
    <source>
        <dbReference type="SAM" id="Phobius"/>
    </source>
</evidence>
<keyword evidence="2" id="KW-1003">Cell membrane</keyword>
<evidence type="ECO:0000313" key="8">
    <source>
        <dbReference type="Proteomes" id="UP000315889"/>
    </source>
</evidence>
<dbReference type="Proteomes" id="UP000315889">
    <property type="component" value="Unassembled WGS sequence"/>
</dbReference>
<dbReference type="AlphaFoldDB" id="A0A520MFW0"/>
<reference evidence="7 8" key="1">
    <citation type="submission" date="2019-02" db="EMBL/GenBank/DDBJ databases">
        <title>Prokaryotic population dynamics and viral predation in marine succession experiment using metagenomics: the confinement effect.</title>
        <authorList>
            <person name="Haro-Moreno J.M."/>
            <person name="Rodriguez-Valera F."/>
            <person name="Lopez-Perez M."/>
        </authorList>
    </citation>
    <scope>NUCLEOTIDE SEQUENCE [LARGE SCALE GENOMIC DNA]</scope>
    <source>
        <strain evidence="7">MED-G170</strain>
    </source>
</reference>
<evidence type="ECO:0000256" key="1">
    <source>
        <dbReference type="ARBA" id="ARBA00004651"/>
    </source>
</evidence>
<gene>
    <name evidence="7" type="ORF">EVB03_05830</name>
</gene>
<feature type="transmembrane region" description="Helical" evidence="6">
    <location>
        <begin position="36"/>
        <end position="56"/>
    </location>
</feature>
<keyword evidence="4 6" id="KW-1133">Transmembrane helix</keyword>
<organism evidence="7 8">
    <name type="scientific">SAR92 clade bacterium</name>
    <dbReference type="NCBI Taxonomy" id="2315479"/>
    <lineage>
        <taxon>Bacteria</taxon>
        <taxon>Pseudomonadati</taxon>
        <taxon>Pseudomonadota</taxon>
        <taxon>Gammaproteobacteria</taxon>
        <taxon>Cellvibrionales</taxon>
        <taxon>Porticoccaceae</taxon>
        <taxon>SAR92 clade</taxon>
    </lineage>
</organism>
<dbReference type="PANTHER" id="PTHR33931">
    <property type="entry name" value="HOLIN-LIKE PROTEIN CIDA-RELATED"/>
    <property type="match status" value="1"/>
</dbReference>
<evidence type="ECO:0000256" key="5">
    <source>
        <dbReference type="ARBA" id="ARBA00023136"/>
    </source>
</evidence>
<evidence type="ECO:0008006" key="9">
    <source>
        <dbReference type="Google" id="ProtNLM"/>
    </source>
</evidence>
<feature type="transmembrane region" description="Helical" evidence="6">
    <location>
        <begin position="68"/>
        <end position="88"/>
    </location>
</feature>
<dbReference type="EMBL" id="SHBP01000006">
    <property type="protein sequence ID" value="RZO20116.1"/>
    <property type="molecule type" value="Genomic_DNA"/>
</dbReference>
<protein>
    <recommendedName>
        <fullName evidence="9">CidA/LrgA family protein</fullName>
    </recommendedName>
</protein>
<feature type="transmembrane region" description="Helical" evidence="6">
    <location>
        <begin position="125"/>
        <end position="146"/>
    </location>
</feature>
<feature type="transmembrane region" description="Helical" evidence="6">
    <location>
        <begin position="95"/>
        <end position="113"/>
    </location>
</feature>
<proteinExistence type="predicted"/>
<keyword evidence="5 6" id="KW-0472">Membrane</keyword>
<name>A0A520MFW0_9GAMM</name>
<dbReference type="Pfam" id="PF03788">
    <property type="entry name" value="LrgA"/>
    <property type="match status" value="1"/>
</dbReference>
<evidence type="ECO:0000313" key="7">
    <source>
        <dbReference type="EMBL" id="RZO20116.1"/>
    </source>
</evidence>
<evidence type="ECO:0000256" key="3">
    <source>
        <dbReference type="ARBA" id="ARBA00022692"/>
    </source>
</evidence>
<comment type="caution">
    <text evidence="7">The sequence shown here is derived from an EMBL/GenBank/DDBJ whole genome shotgun (WGS) entry which is preliminary data.</text>
</comment>
<dbReference type="GO" id="GO:0005886">
    <property type="term" value="C:plasma membrane"/>
    <property type="evidence" value="ECO:0007669"/>
    <property type="project" value="UniProtKB-SubCell"/>
</dbReference>
<accession>A0A520MFW0</accession>
<evidence type="ECO:0000256" key="4">
    <source>
        <dbReference type="ARBA" id="ARBA00022989"/>
    </source>
</evidence>
<dbReference type="InterPro" id="IPR005538">
    <property type="entry name" value="LrgA/CidA"/>
</dbReference>
<keyword evidence="3 6" id="KW-0812">Transmembrane</keyword>
<dbReference type="PANTHER" id="PTHR33931:SF2">
    <property type="entry name" value="HOLIN-LIKE PROTEIN CIDA"/>
    <property type="match status" value="1"/>
</dbReference>
<comment type="subcellular location">
    <subcellularLocation>
        <location evidence="1">Cell membrane</location>
        <topology evidence="1">Multi-pass membrane protein</topology>
    </subcellularLocation>
</comment>